<dbReference type="SUPFAM" id="SSF58104">
    <property type="entry name" value="Methyl-accepting chemotaxis protein (MCP) signaling domain"/>
    <property type="match status" value="1"/>
</dbReference>
<dbReference type="InterPro" id="IPR003660">
    <property type="entry name" value="HAMP_dom"/>
</dbReference>
<dbReference type="KEGG" id="mtea:DK419_23895"/>
<dbReference type="Pfam" id="PF00015">
    <property type="entry name" value="MCPsignal"/>
    <property type="match status" value="1"/>
</dbReference>
<gene>
    <name evidence="7" type="ORF">DK419_23895</name>
</gene>
<sequence>MCGGDERGRMMKLKLSYVLGGLISLLSIGLLAQGILGAAQLRAVNANALELSENWLPSVRELGELKYKVTRLRLVDARYVTAIEPVDDLDAVSNRRLTDVDAVAGRYERLISSAEERAVWDAFRQQWAAYLAVRAKIVAASRSRDHVALNDLFQASRRSFDAALDALDRGAALNAAGGEQARQAADATYSRALGLTGLLCCAALAAGLSGLVYVRAGVTRPIDRLIRRMGGLAGGDVDAPVPYRDRADEIGAIAAALEASRETLIRTRRLEEETALARASAEEQRRAGMRQMADGFETTVGGIVDLVSAAATELQATAEQMSETAAGTARQSGHVAAAAEEAAANVTTVAAASEELGASVGEIGRQVQGSAGLARHAVAEADETARLVQAMRTTSGRIGEMVDLISTIARQTNLLALNATIEAARAGEAGRGFAVVAAEVKDLATQTARATHEIAGQIGEIQGVTDQAVAAIDTITARIREIDATAASIAAAVEQQGGATREIVRNVVQAASGTSEVTSNIAGVARASEETGGAAGQVLASAAELSRHSEHLASELRRFLATVRAA</sequence>
<evidence type="ECO:0000313" key="7">
    <source>
        <dbReference type="EMBL" id="AWN49025.1"/>
    </source>
</evidence>
<dbReference type="Gene3D" id="1.10.287.950">
    <property type="entry name" value="Methyl-accepting chemotaxis protein"/>
    <property type="match status" value="1"/>
</dbReference>
<name>A0A2U8WRV7_9HYPH</name>
<evidence type="ECO:0000313" key="8">
    <source>
        <dbReference type="Proteomes" id="UP000245444"/>
    </source>
</evidence>
<keyword evidence="4" id="KW-0812">Transmembrane</keyword>
<dbReference type="SUPFAM" id="SSF158472">
    <property type="entry name" value="HAMP domain-like"/>
    <property type="match status" value="1"/>
</dbReference>
<dbReference type="PROSITE" id="PS50885">
    <property type="entry name" value="HAMP"/>
    <property type="match status" value="1"/>
</dbReference>
<keyword evidence="8" id="KW-1185">Reference proteome</keyword>
<organism evidence="7 8">
    <name type="scientific">Methylobacterium terrae</name>
    <dbReference type="NCBI Taxonomy" id="2202827"/>
    <lineage>
        <taxon>Bacteria</taxon>
        <taxon>Pseudomonadati</taxon>
        <taxon>Pseudomonadota</taxon>
        <taxon>Alphaproteobacteria</taxon>
        <taxon>Hyphomicrobiales</taxon>
        <taxon>Methylobacteriaceae</taxon>
        <taxon>Methylobacterium</taxon>
    </lineage>
</organism>
<feature type="transmembrane region" description="Helical" evidence="4">
    <location>
        <begin position="15"/>
        <end position="36"/>
    </location>
</feature>
<feature type="domain" description="HAMP" evidence="6">
    <location>
        <begin position="216"/>
        <end position="269"/>
    </location>
</feature>
<keyword evidence="4" id="KW-1133">Transmembrane helix</keyword>
<dbReference type="Proteomes" id="UP000245444">
    <property type="component" value="Chromosome"/>
</dbReference>
<keyword evidence="1 3" id="KW-0807">Transducer</keyword>
<dbReference type="SMART" id="SM00283">
    <property type="entry name" value="MA"/>
    <property type="match status" value="1"/>
</dbReference>
<keyword evidence="4" id="KW-0472">Membrane</keyword>
<feature type="transmembrane region" description="Helical" evidence="4">
    <location>
        <begin position="192"/>
        <end position="214"/>
    </location>
</feature>
<evidence type="ECO:0000256" key="3">
    <source>
        <dbReference type="PROSITE-ProRule" id="PRU00284"/>
    </source>
</evidence>
<feature type="domain" description="Methyl-accepting transducer" evidence="5">
    <location>
        <begin position="310"/>
        <end position="546"/>
    </location>
</feature>
<dbReference type="EMBL" id="CP029553">
    <property type="protein sequence ID" value="AWN49025.1"/>
    <property type="molecule type" value="Genomic_DNA"/>
</dbReference>
<evidence type="ECO:0000256" key="1">
    <source>
        <dbReference type="ARBA" id="ARBA00023224"/>
    </source>
</evidence>
<evidence type="ECO:0000259" key="6">
    <source>
        <dbReference type="PROSITE" id="PS50885"/>
    </source>
</evidence>
<dbReference type="CDD" id="cd06225">
    <property type="entry name" value="HAMP"/>
    <property type="match status" value="1"/>
</dbReference>
<comment type="similarity">
    <text evidence="2">Belongs to the methyl-accepting chemotaxis (MCP) protein family.</text>
</comment>
<dbReference type="Pfam" id="PF12729">
    <property type="entry name" value="4HB_MCP_1"/>
    <property type="match status" value="1"/>
</dbReference>
<evidence type="ECO:0000256" key="2">
    <source>
        <dbReference type="ARBA" id="ARBA00029447"/>
    </source>
</evidence>
<dbReference type="InterPro" id="IPR004089">
    <property type="entry name" value="MCPsignal_dom"/>
</dbReference>
<dbReference type="PROSITE" id="PS50111">
    <property type="entry name" value="CHEMOTAXIS_TRANSDUC_2"/>
    <property type="match status" value="1"/>
</dbReference>
<dbReference type="GO" id="GO:0016020">
    <property type="term" value="C:membrane"/>
    <property type="evidence" value="ECO:0007669"/>
    <property type="project" value="InterPro"/>
</dbReference>
<dbReference type="InterPro" id="IPR024478">
    <property type="entry name" value="HlyB_4HB_MCP"/>
</dbReference>
<dbReference type="PANTHER" id="PTHR32089">
    <property type="entry name" value="METHYL-ACCEPTING CHEMOTAXIS PROTEIN MCPB"/>
    <property type="match status" value="1"/>
</dbReference>
<reference evidence="7 8" key="1">
    <citation type="submission" date="2018-05" db="EMBL/GenBank/DDBJ databases">
        <title>Complete Genome Sequence of Methylobacterium sp. 17Sr1-28.</title>
        <authorList>
            <person name="Srinivasan S."/>
        </authorList>
    </citation>
    <scope>NUCLEOTIDE SEQUENCE [LARGE SCALE GENOMIC DNA]</scope>
    <source>
        <strain evidence="7 8">17Sr1-28</strain>
    </source>
</reference>
<evidence type="ECO:0000259" key="5">
    <source>
        <dbReference type="PROSITE" id="PS50111"/>
    </source>
</evidence>
<proteinExistence type="inferred from homology"/>
<accession>A0A2U8WRV7</accession>
<dbReference type="OrthoDB" id="3289104at2"/>
<dbReference type="GO" id="GO:0007165">
    <property type="term" value="P:signal transduction"/>
    <property type="evidence" value="ECO:0007669"/>
    <property type="project" value="UniProtKB-KW"/>
</dbReference>
<dbReference type="AlphaFoldDB" id="A0A2U8WRV7"/>
<evidence type="ECO:0000256" key="4">
    <source>
        <dbReference type="SAM" id="Phobius"/>
    </source>
</evidence>
<dbReference type="Pfam" id="PF00672">
    <property type="entry name" value="HAMP"/>
    <property type="match status" value="1"/>
</dbReference>
<dbReference type="PANTHER" id="PTHR32089:SF112">
    <property type="entry name" value="LYSOZYME-LIKE PROTEIN-RELATED"/>
    <property type="match status" value="1"/>
</dbReference>
<dbReference type="SMART" id="SM00304">
    <property type="entry name" value="HAMP"/>
    <property type="match status" value="1"/>
</dbReference>
<protein>
    <submittedName>
        <fullName evidence="7">Methyl-accepting chemotaxis protein</fullName>
    </submittedName>
</protein>